<dbReference type="OrthoDB" id="8741746at2759"/>
<keyword evidence="2" id="KW-1133">Transmembrane helix</keyword>
<sequence length="265" mass="29403">MRVMEGESVTLHNGVENIRQHNIRWYFNGIQIAEINGEQIEICTDVQCTEVTERFRGRLILDETGSLTIRNIRTTDAGEYRLEFNDNEISTMIFNVTVIDPGNVYTPPPQSSNDPDINSAQSSGLRAGIRSPFTILMAVVPAVIGFIYYRHRSSRNGDEEENEQASEQNNSDEQSAFLPCKHVHLGPTWASLGLVGLWLGMGSEWALLLGPTRSLPSNNFAALSLLSVKDPLRCRLDKRQGVVPRHSLPPGFASHGRGSTQRSGV</sequence>
<organism evidence="3 4">
    <name type="scientific">Carassius auratus</name>
    <name type="common">Goldfish</name>
    <dbReference type="NCBI Taxonomy" id="7957"/>
    <lineage>
        <taxon>Eukaryota</taxon>
        <taxon>Metazoa</taxon>
        <taxon>Chordata</taxon>
        <taxon>Craniata</taxon>
        <taxon>Vertebrata</taxon>
        <taxon>Euteleostomi</taxon>
        <taxon>Actinopterygii</taxon>
        <taxon>Neopterygii</taxon>
        <taxon>Teleostei</taxon>
        <taxon>Ostariophysi</taxon>
        <taxon>Cypriniformes</taxon>
        <taxon>Cyprinidae</taxon>
        <taxon>Cyprininae</taxon>
        <taxon>Carassius</taxon>
    </lineage>
</organism>
<feature type="region of interest" description="Disordered" evidence="1">
    <location>
        <begin position="245"/>
        <end position="265"/>
    </location>
</feature>
<dbReference type="InterPro" id="IPR013783">
    <property type="entry name" value="Ig-like_fold"/>
</dbReference>
<name>A0A6P6NLA6_CARAU</name>
<proteinExistence type="predicted"/>
<evidence type="ECO:0000313" key="3">
    <source>
        <dbReference type="Proteomes" id="UP000515129"/>
    </source>
</evidence>
<gene>
    <name evidence="4" type="primary">LOC113081389</name>
</gene>
<keyword evidence="3" id="KW-1185">Reference proteome</keyword>
<evidence type="ECO:0000313" key="4">
    <source>
        <dbReference type="RefSeq" id="XP_026109279.1"/>
    </source>
</evidence>
<evidence type="ECO:0000256" key="2">
    <source>
        <dbReference type="SAM" id="Phobius"/>
    </source>
</evidence>
<feature type="compositionally biased region" description="Polar residues" evidence="1">
    <location>
        <begin position="111"/>
        <end position="123"/>
    </location>
</feature>
<keyword evidence="2" id="KW-0812">Transmembrane</keyword>
<dbReference type="PANTHER" id="PTHR21063:SF4">
    <property type="entry name" value="CD48 ANTIGEN-RELATED"/>
    <property type="match status" value="1"/>
</dbReference>
<dbReference type="GeneID" id="113081389"/>
<dbReference type="KEGG" id="caua:113081389"/>
<dbReference type="AlphaFoldDB" id="A0A6P6NLA6"/>
<dbReference type="PANTHER" id="PTHR21063">
    <property type="entry name" value="LFA-3"/>
    <property type="match status" value="1"/>
</dbReference>
<accession>A0A6P6NLA6</accession>
<feature type="transmembrane region" description="Helical" evidence="2">
    <location>
        <begin position="131"/>
        <end position="149"/>
    </location>
</feature>
<dbReference type="RefSeq" id="XP_026109279.1">
    <property type="nucleotide sequence ID" value="XM_026253494.1"/>
</dbReference>
<keyword evidence="2" id="KW-0472">Membrane</keyword>
<reference evidence="4" key="1">
    <citation type="submission" date="2025-08" db="UniProtKB">
        <authorList>
            <consortium name="RefSeq"/>
        </authorList>
    </citation>
    <scope>IDENTIFICATION</scope>
    <source>
        <strain evidence="4">Wakin</strain>
        <tissue evidence="4">Muscle</tissue>
    </source>
</reference>
<dbReference type="Proteomes" id="UP000515129">
    <property type="component" value="Unplaced"/>
</dbReference>
<feature type="region of interest" description="Disordered" evidence="1">
    <location>
        <begin position="104"/>
        <end position="123"/>
    </location>
</feature>
<evidence type="ECO:0000256" key="1">
    <source>
        <dbReference type="SAM" id="MobiDB-lite"/>
    </source>
</evidence>
<dbReference type="Gene3D" id="2.60.40.10">
    <property type="entry name" value="Immunoglobulins"/>
    <property type="match status" value="1"/>
</dbReference>
<dbReference type="SUPFAM" id="SSF48726">
    <property type="entry name" value="Immunoglobulin"/>
    <property type="match status" value="1"/>
</dbReference>
<protein>
    <submittedName>
        <fullName evidence="4">Uncharacterized protein LOC113081389</fullName>
    </submittedName>
</protein>
<dbReference type="InterPro" id="IPR036179">
    <property type="entry name" value="Ig-like_dom_sf"/>
</dbReference>